<evidence type="ECO:0000256" key="2">
    <source>
        <dbReference type="PROSITE-ProRule" id="PRU00191"/>
    </source>
</evidence>
<dbReference type="SUPFAM" id="SSF55550">
    <property type="entry name" value="SH2 domain"/>
    <property type="match status" value="1"/>
</dbReference>
<keyword evidence="1 2" id="KW-0727">SH2 domain</keyword>
<dbReference type="Gene3D" id="3.30.505.10">
    <property type="entry name" value="SH2 domain"/>
    <property type="match status" value="1"/>
</dbReference>
<keyword evidence="4" id="KW-1185">Reference proteome</keyword>
<dbReference type="STRING" id="451379.A0A0N5AKJ7"/>
<organism evidence="4 5">
    <name type="scientific">Syphacia muris</name>
    <dbReference type="NCBI Taxonomy" id="451379"/>
    <lineage>
        <taxon>Eukaryota</taxon>
        <taxon>Metazoa</taxon>
        <taxon>Ecdysozoa</taxon>
        <taxon>Nematoda</taxon>
        <taxon>Chromadorea</taxon>
        <taxon>Rhabditida</taxon>
        <taxon>Spirurina</taxon>
        <taxon>Oxyuridomorpha</taxon>
        <taxon>Oxyuroidea</taxon>
        <taxon>Oxyuridae</taxon>
        <taxon>Syphacia</taxon>
    </lineage>
</organism>
<protein>
    <submittedName>
        <fullName evidence="5">SH2 domain-containing protein</fullName>
    </submittedName>
</protein>
<proteinExistence type="predicted"/>
<dbReference type="GO" id="GO:0005942">
    <property type="term" value="C:phosphatidylinositol 3-kinase complex"/>
    <property type="evidence" value="ECO:0007669"/>
    <property type="project" value="TreeGrafter"/>
</dbReference>
<dbReference type="AlphaFoldDB" id="A0A0N5AKJ7"/>
<dbReference type="PROSITE" id="PS50001">
    <property type="entry name" value="SH2"/>
    <property type="match status" value="1"/>
</dbReference>
<feature type="domain" description="SH2" evidence="3">
    <location>
        <begin position="22"/>
        <end position="116"/>
    </location>
</feature>
<evidence type="ECO:0000259" key="3">
    <source>
        <dbReference type="PROSITE" id="PS50001"/>
    </source>
</evidence>
<evidence type="ECO:0000313" key="5">
    <source>
        <dbReference type="WBParaSite" id="SMUV_0000502201-mRNA-1"/>
    </source>
</evidence>
<dbReference type="Proteomes" id="UP000046393">
    <property type="component" value="Unplaced"/>
</dbReference>
<evidence type="ECO:0000313" key="4">
    <source>
        <dbReference type="Proteomes" id="UP000046393"/>
    </source>
</evidence>
<evidence type="ECO:0000256" key="1">
    <source>
        <dbReference type="ARBA" id="ARBA00022999"/>
    </source>
</evidence>
<dbReference type="Pfam" id="PF00017">
    <property type="entry name" value="SH2"/>
    <property type="match status" value="1"/>
</dbReference>
<dbReference type="InterPro" id="IPR036860">
    <property type="entry name" value="SH2_dom_sf"/>
</dbReference>
<dbReference type="SMART" id="SM00252">
    <property type="entry name" value="SH2"/>
    <property type="match status" value="1"/>
</dbReference>
<name>A0A0N5AKJ7_9BILA</name>
<dbReference type="GO" id="GO:0046854">
    <property type="term" value="P:phosphatidylinositol phosphate biosynthetic process"/>
    <property type="evidence" value="ECO:0007669"/>
    <property type="project" value="TreeGrafter"/>
</dbReference>
<dbReference type="GO" id="GO:0046935">
    <property type="term" value="F:1-phosphatidylinositol-3-kinase regulator activity"/>
    <property type="evidence" value="ECO:0007669"/>
    <property type="project" value="TreeGrafter"/>
</dbReference>
<dbReference type="PRINTS" id="PR00401">
    <property type="entry name" value="SH2DOMAIN"/>
</dbReference>
<sequence>MSFELQRLKKRLETDDLHRQHWYWGNVSKEVVAKALENCEDGAFIVRDASTENDYTLTVKFQKKNRLIKIRVINGRCGFSEDSLNFDSLISLINYFKRNSLIEYNRMLDLKLQLPVSRVKCKLSPWVG</sequence>
<dbReference type="PANTHER" id="PTHR10155:SF10">
    <property type="entry name" value="PI3K21B, ISOFORM B"/>
    <property type="match status" value="1"/>
</dbReference>
<reference evidence="5" key="1">
    <citation type="submission" date="2017-02" db="UniProtKB">
        <authorList>
            <consortium name="WormBaseParasite"/>
        </authorList>
    </citation>
    <scope>IDENTIFICATION</scope>
</reference>
<dbReference type="PANTHER" id="PTHR10155">
    <property type="entry name" value="PHOSPHATIDYLINOSITOL 3-KINASE REGULATORY SUBUNIT"/>
    <property type="match status" value="1"/>
</dbReference>
<dbReference type="WBParaSite" id="SMUV_0000502201-mRNA-1">
    <property type="protein sequence ID" value="SMUV_0000502201-mRNA-1"/>
    <property type="gene ID" value="SMUV_0000502201"/>
</dbReference>
<accession>A0A0N5AKJ7</accession>
<dbReference type="InterPro" id="IPR000980">
    <property type="entry name" value="SH2"/>
</dbReference>
<dbReference type="GO" id="GO:0008286">
    <property type="term" value="P:insulin receptor signaling pathway"/>
    <property type="evidence" value="ECO:0007669"/>
    <property type="project" value="TreeGrafter"/>
</dbReference>